<keyword evidence="2" id="KW-1185">Reference proteome</keyword>
<name>A0ABV2M3G7_9FIRM</name>
<gene>
    <name evidence="1" type="ORF">ABID24_002198</name>
</gene>
<dbReference type="RefSeq" id="WP_147599817.1">
    <property type="nucleotide sequence ID" value="NZ_JANJZT010000016.1"/>
</dbReference>
<proteinExistence type="predicted"/>
<reference evidence="1 2" key="1">
    <citation type="submission" date="2024-06" db="EMBL/GenBank/DDBJ databases">
        <title>Genomic Encyclopedia of Type Strains, Phase IV (KMG-IV): sequencing the most valuable type-strain genomes for metagenomic binning, comparative biology and taxonomic classification.</title>
        <authorList>
            <person name="Goeker M."/>
        </authorList>
    </citation>
    <scope>NUCLEOTIDE SEQUENCE [LARGE SCALE GENOMIC DNA]</scope>
    <source>
        <strain evidence="1 2">DSM 29492</strain>
    </source>
</reference>
<evidence type="ECO:0000313" key="2">
    <source>
        <dbReference type="Proteomes" id="UP001549106"/>
    </source>
</evidence>
<accession>A0ABV2M3G7</accession>
<evidence type="ECO:0000313" key="1">
    <source>
        <dbReference type="EMBL" id="MET3750944.1"/>
    </source>
</evidence>
<comment type="caution">
    <text evidence="1">The sequence shown here is derived from an EMBL/GenBank/DDBJ whole genome shotgun (WGS) entry which is preliminary data.</text>
</comment>
<organism evidence="1 2">
    <name type="scientific">Blautia caecimuris</name>
    <dbReference type="NCBI Taxonomy" id="1796615"/>
    <lineage>
        <taxon>Bacteria</taxon>
        <taxon>Bacillati</taxon>
        <taxon>Bacillota</taxon>
        <taxon>Clostridia</taxon>
        <taxon>Lachnospirales</taxon>
        <taxon>Lachnospiraceae</taxon>
        <taxon>Blautia</taxon>
    </lineage>
</organism>
<dbReference type="EMBL" id="JBEPMJ010000016">
    <property type="protein sequence ID" value="MET3750944.1"/>
    <property type="molecule type" value="Genomic_DNA"/>
</dbReference>
<sequence>MAKLAIQQFGSIEKYTEEMKHNLKHFSEIMEKWQSQISEEIRREDKFLKLASHKGDNVSSKAVQQLVRDTITGALANSPNLLPNNAETYCQMIISAKYLTQNMVQEAANIL</sequence>
<protein>
    <submittedName>
        <fullName evidence="1">RNA polymerase-binding transcription factor DksA</fullName>
    </submittedName>
</protein>
<dbReference type="Proteomes" id="UP001549106">
    <property type="component" value="Unassembled WGS sequence"/>
</dbReference>